<feature type="non-terminal residue" evidence="1">
    <location>
        <position position="1"/>
    </location>
</feature>
<protein>
    <submittedName>
        <fullName evidence="1">Uncharacterized protein</fullName>
    </submittedName>
</protein>
<evidence type="ECO:0000313" key="2">
    <source>
        <dbReference type="Proteomes" id="UP001150266"/>
    </source>
</evidence>
<comment type="caution">
    <text evidence="1">The sequence shown here is derived from an EMBL/GenBank/DDBJ whole genome shotgun (WGS) entry which is preliminary data.</text>
</comment>
<dbReference type="Proteomes" id="UP001150266">
    <property type="component" value="Unassembled WGS sequence"/>
</dbReference>
<accession>A0A9W9A538</accession>
<keyword evidence="2" id="KW-1185">Reference proteome</keyword>
<organism evidence="1 2">
    <name type="scientific">Lentinula aciculospora</name>
    <dbReference type="NCBI Taxonomy" id="153920"/>
    <lineage>
        <taxon>Eukaryota</taxon>
        <taxon>Fungi</taxon>
        <taxon>Dikarya</taxon>
        <taxon>Basidiomycota</taxon>
        <taxon>Agaricomycotina</taxon>
        <taxon>Agaricomycetes</taxon>
        <taxon>Agaricomycetidae</taxon>
        <taxon>Agaricales</taxon>
        <taxon>Marasmiineae</taxon>
        <taxon>Omphalotaceae</taxon>
        <taxon>Lentinula</taxon>
    </lineage>
</organism>
<dbReference type="AlphaFoldDB" id="A0A9W9A538"/>
<name>A0A9W9A538_9AGAR</name>
<evidence type="ECO:0000313" key="1">
    <source>
        <dbReference type="EMBL" id="KAJ4473876.1"/>
    </source>
</evidence>
<gene>
    <name evidence="1" type="ORF">J3R30DRAFT_3244466</name>
</gene>
<sequence length="243" mass="27949">LPIELIEEIIISFWSQPQSTHHRAMFIKSSLAVSHMWATIFTNVFFRDVHIPSGQFALKFLEILRNQPSVFDSFTDNRTLLNRRCRSLTFQRDTDDVILKSIAPESSRSSSILVQGLFNKTSKAENPMSLAIFSVLQFLYYSSSLPNLRRISILYNNSTLSDLFTRNKFIGFPTQVKELEIRFTYNVRTPKRVLEQIKQDESAISLVPGSLVNVKVLRATGLSKAAERELMEACYNREEVEMD</sequence>
<dbReference type="OrthoDB" id="2836053at2759"/>
<reference evidence="1" key="1">
    <citation type="submission" date="2022-08" db="EMBL/GenBank/DDBJ databases">
        <title>A Global Phylogenomic Analysis of the Shiitake Genus Lentinula.</title>
        <authorList>
            <consortium name="DOE Joint Genome Institute"/>
            <person name="Sierra-Patev S."/>
            <person name="Min B."/>
            <person name="Naranjo-Ortiz M."/>
            <person name="Looney B."/>
            <person name="Konkel Z."/>
            <person name="Slot J.C."/>
            <person name="Sakamoto Y."/>
            <person name="Steenwyk J.L."/>
            <person name="Rokas A."/>
            <person name="Carro J."/>
            <person name="Camarero S."/>
            <person name="Ferreira P."/>
            <person name="Molpeceres G."/>
            <person name="Ruiz-Duenas F.J."/>
            <person name="Serrano A."/>
            <person name="Henrissat B."/>
            <person name="Drula E."/>
            <person name="Hughes K.W."/>
            <person name="Mata J.L."/>
            <person name="Ishikawa N.K."/>
            <person name="Vargas-Isla R."/>
            <person name="Ushijima S."/>
            <person name="Smith C.A."/>
            <person name="Ahrendt S."/>
            <person name="Andreopoulos W."/>
            <person name="He G."/>
            <person name="Labutti K."/>
            <person name="Lipzen A."/>
            <person name="Ng V."/>
            <person name="Riley R."/>
            <person name="Sandor L."/>
            <person name="Barry K."/>
            <person name="Martinez A.T."/>
            <person name="Xiao Y."/>
            <person name="Gibbons J.G."/>
            <person name="Terashima K."/>
            <person name="Grigoriev I.V."/>
            <person name="Hibbett D.S."/>
        </authorList>
    </citation>
    <scope>NUCLEOTIDE SEQUENCE</scope>
    <source>
        <strain evidence="1">JLM2183</strain>
    </source>
</reference>
<feature type="non-terminal residue" evidence="1">
    <location>
        <position position="243"/>
    </location>
</feature>
<proteinExistence type="predicted"/>
<dbReference type="EMBL" id="JAOTPV010000017">
    <property type="protein sequence ID" value="KAJ4473876.1"/>
    <property type="molecule type" value="Genomic_DNA"/>
</dbReference>